<evidence type="ECO:0000256" key="5">
    <source>
        <dbReference type="ARBA" id="ARBA00022833"/>
    </source>
</evidence>
<feature type="region of interest" description="Disordered" evidence="8">
    <location>
        <begin position="48"/>
        <end position="87"/>
    </location>
</feature>
<evidence type="ECO:0000256" key="4">
    <source>
        <dbReference type="ARBA" id="ARBA00022771"/>
    </source>
</evidence>
<dbReference type="AlphaFoldDB" id="A0A8B7YHK7"/>
<dbReference type="OrthoDB" id="6365676at2759"/>
<sequence>MSTLPPSPPSTPPAKFPMEAYFHKRQPTSSSAMERSDYDAVQTLLLMRNCPPPAKPDTTSLLLPSPRSLPSDAPLSPASSLDEPGEVVDMDCTSPSRRTIGHIETPPLTPPPVQTVSKYHIPVMTGSATRVTPVFPSSHTAPAPIPSSPLLTTHRIDSCSVVNATPSVMSCQERPSMWAKDVVAPAQPSATQASAASSLVTLTLPPCTQSVTAAQKLSRSSRTLPTRTVSAVPGNVFKIPLMNAGSVCRFVPAGASGSSAIPPSAPTVATQTPMVLDNNFSASKVSAVPVPSSQTKADSPKPVPSSTQYKLIVMAVPADLMQTAPKSDQTVTTGTKYCALAPAPVSNANSSNANKASVQPSVMEFLRRRNHVCPHENCGKTYFKSSHLKAHLRTHTGEKPFICMWENCDKRFARSDELSRHKRTHTGEKKFTCPMCDRRFMRSDHLTKHARRHMSAKKIPNWQLEVTKLTDMASSEKQASLVQGVILSPVQ</sequence>
<evidence type="ECO:0000256" key="3">
    <source>
        <dbReference type="ARBA" id="ARBA00022737"/>
    </source>
</evidence>
<dbReference type="InterPro" id="IPR036236">
    <property type="entry name" value="Znf_C2H2_sf"/>
</dbReference>
<dbReference type="GO" id="GO:0005634">
    <property type="term" value="C:nucleus"/>
    <property type="evidence" value="ECO:0007669"/>
    <property type="project" value="UniProtKB-SubCell"/>
</dbReference>
<dbReference type="GeneID" id="110980064"/>
<evidence type="ECO:0000256" key="2">
    <source>
        <dbReference type="ARBA" id="ARBA00022723"/>
    </source>
</evidence>
<dbReference type="PANTHER" id="PTHR23235">
    <property type="entry name" value="KRUEPPEL-LIKE TRANSCRIPTION FACTOR"/>
    <property type="match status" value="1"/>
</dbReference>
<reference evidence="11" key="1">
    <citation type="submission" date="2025-08" db="UniProtKB">
        <authorList>
            <consortium name="RefSeq"/>
        </authorList>
    </citation>
    <scope>IDENTIFICATION</scope>
</reference>
<proteinExistence type="predicted"/>
<feature type="domain" description="C2H2-type" evidence="9">
    <location>
        <begin position="431"/>
        <end position="458"/>
    </location>
</feature>
<gene>
    <name evidence="11" type="primary">LOC110980064</name>
</gene>
<dbReference type="PROSITE" id="PS00028">
    <property type="entry name" value="ZINC_FINGER_C2H2_1"/>
    <property type="match status" value="3"/>
</dbReference>
<keyword evidence="6" id="KW-0539">Nucleus</keyword>
<comment type="subcellular location">
    <subcellularLocation>
        <location evidence="1">Nucleus</location>
    </subcellularLocation>
</comment>
<dbReference type="Pfam" id="PF00096">
    <property type="entry name" value="zf-C2H2"/>
    <property type="match status" value="3"/>
</dbReference>
<evidence type="ECO:0000313" key="11">
    <source>
        <dbReference type="RefSeq" id="XP_022092072.1"/>
    </source>
</evidence>
<dbReference type="SUPFAM" id="SSF57667">
    <property type="entry name" value="beta-beta-alpha zinc fingers"/>
    <property type="match status" value="1"/>
</dbReference>
<dbReference type="FunFam" id="3.30.160.60:FF:000926">
    <property type="entry name" value="Kruppel like factor 13"/>
    <property type="match status" value="1"/>
</dbReference>
<dbReference type="GO" id="GO:0000981">
    <property type="term" value="F:DNA-binding transcription factor activity, RNA polymerase II-specific"/>
    <property type="evidence" value="ECO:0007669"/>
    <property type="project" value="TreeGrafter"/>
</dbReference>
<dbReference type="InterPro" id="IPR013087">
    <property type="entry name" value="Znf_C2H2_type"/>
</dbReference>
<evidence type="ECO:0000313" key="10">
    <source>
        <dbReference type="Proteomes" id="UP000694845"/>
    </source>
</evidence>
<evidence type="ECO:0000256" key="7">
    <source>
        <dbReference type="PROSITE-ProRule" id="PRU00042"/>
    </source>
</evidence>
<keyword evidence="10" id="KW-1185">Reference proteome</keyword>
<evidence type="ECO:0000256" key="6">
    <source>
        <dbReference type="ARBA" id="ARBA00023242"/>
    </source>
</evidence>
<dbReference type="GO" id="GO:0000978">
    <property type="term" value="F:RNA polymerase II cis-regulatory region sequence-specific DNA binding"/>
    <property type="evidence" value="ECO:0007669"/>
    <property type="project" value="TreeGrafter"/>
</dbReference>
<dbReference type="RefSeq" id="XP_022092072.1">
    <property type="nucleotide sequence ID" value="XM_022236380.1"/>
</dbReference>
<keyword evidence="3" id="KW-0677">Repeat</keyword>
<keyword evidence="4 7" id="KW-0863">Zinc-finger</keyword>
<evidence type="ECO:0000256" key="1">
    <source>
        <dbReference type="ARBA" id="ARBA00004123"/>
    </source>
</evidence>
<dbReference type="PANTHER" id="PTHR23235:SF164">
    <property type="entry name" value="C2H2-TYPE DOMAIN-CONTAINING PROTEIN"/>
    <property type="match status" value="1"/>
</dbReference>
<evidence type="ECO:0000256" key="8">
    <source>
        <dbReference type="SAM" id="MobiDB-lite"/>
    </source>
</evidence>
<keyword evidence="5" id="KW-0862">Zinc</keyword>
<feature type="domain" description="C2H2-type" evidence="9">
    <location>
        <begin position="401"/>
        <end position="430"/>
    </location>
</feature>
<dbReference type="OMA" id="FHCTWEG"/>
<dbReference type="Gene3D" id="3.30.160.60">
    <property type="entry name" value="Classic Zinc Finger"/>
    <property type="match status" value="3"/>
</dbReference>
<keyword evidence="2" id="KW-0479">Metal-binding</keyword>
<feature type="domain" description="C2H2-type" evidence="9">
    <location>
        <begin position="371"/>
        <end position="400"/>
    </location>
</feature>
<dbReference type="KEGG" id="aplc:110980064"/>
<feature type="compositionally biased region" description="Low complexity" evidence="8">
    <location>
        <begin position="56"/>
        <end position="81"/>
    </location>
</feature>
<organism evidence="10 11">
    <name type="scientific">Acanthaster planci</name>
    <name type="common">Crown-of-thorns starfish</name>
    <dbReference type="NCBI Taxonomy" id="133434"/>
    <lineage>
        <taxon>Eukaryota</taxon>
        <taxon>Metazoa</taxon>
        <taxon>Echinodermata</taxon>
        <taxon>Eleutherozoa</taxon>
        <taxon>Asterozoa</taxon>
        <taxon>Asteroidea</taxon>
        <taxon>Valvatacea</taxon>
        <taxon>Valvatida</taxon>
        <taxon>Acanthasteridae</taxon>
        <taxon>Acanthaster</taxon>
    </lineage>
</organism>
<accession>A0A8B7YHK7</accession>
<evidence type="ECO:0000259" key="9">
    <source>
        <dbReference type="PROSITE" id="PS50157"/>
    </source>
</evidence>
<dbReference type="Proteomes" id="UP000694845">
    <property type="component" value="Unplaced"/>
</dbReference>
<protein>
    <submittedName>
        <fullName evidence="11">Krueppel-like factor 10</fullName>
    </submittedName>
</protein>
<dbReference type="GO" id="GO:0008270">
    <property type="term" value="F:zinc ion binding"/>
    <property type="evidence" value="ECO:0007669"/>
    <property type="project" value="UniProtKB-KW"/>
</dbReference>
<name>A0A8B7YHK7_ACAPL</name>
<dbReference type="SMART" id="SM00355">
    <property type="entry name" value="ZnF_C2H2"/>
    <property type="match status" value="3"/>
</dbReference>
<dbReference type="PROSITE" id="PS50157">
    <property type="entry name" value="ZINC_FINGER_C2H2_2"/>
    <property type="match status" value="3"/>
</dbReference>
<dbReference type="FunFam" id="3.30.160.60:FF:000072">
    <property type="entry name" value="zinc finger protein 143 isoform X1"/>
    <property type="match status" value="1"/>
</dbReference>
<dbReference type="FunFam" id="3.30.160.60:FF:000018">
    <property type="entry name" value="Krueppel-like factor 15"/>
    <property type="match status" value="1"/>
</dbReference>